<evidence type="ECO:0000313" key="3">
    <source>
        <dbReference type="Proteomes" id="UP000482800"/>
    </source>
</evidence>
<evidence type="ECO:0000313" key="2">
    <source>
        <dbReference type="EMBL" id="GFJ76252.1"/>
    </source>
</evidence>
<keyword evidence="3" id="KW-1185">Reference proteome</keyword>
<gene>
    <name evidence="2" type="ORF">Phou_004320</name>
</gene>
<dbReference type="EMBL" id="BLPF01000001">
    <property type="protein sequence ID" value="GFJ76252.1"/>
    <property type="molecule type" value="Genomic_DNA"/>
</dbReference>
<feature type="domain" description="DUF1990" evidence="1">
    <location>
        <begin position="5"/>
        <end position="160"/>
    </location>
</feature>
<dbReference type="RefSeq" id="WP_173053060.1">
    <property type="nucleotide sequence ID" value="NZ_BAABGO010000003.1"/>
</dbReference>
<dbReference type="Proteomes" id="UP000482800">
    <property type="component" value="Unassembled WGS sequence"/>
</dbReference>
<dbReference type="PANTHER" id="PTHR34202">
    <property type="entry name" value="UPF0548 PROTEIN"/>
    <property type="match status" value="1"/>
</dbReference>
<accession>A0A6V8JUI1</accession>
<reference evidence="2 3" key="2">
    <citation type="submission" date="2020-03" db="EMBL/GenBank/DDBJ databases">
        <authorList>
            <person name="Ichikawa N."/>
            <person name="Kimura A."/>
            <person name="Kitahashi Y."/>
            <person name="Uohara A."/>
        </authorList>
    </citation>
    <scope>NUCLEOTIDE SEQUENCE [LARGE SCALE GENOMIC DNA]</scope>
    <source>
        <strain evidence="2 3">NBRC 108639</strain>
    </source>
</reference>
<dbReference type="PANTHER" id="PTHR34202:SF1">
    <property type="entry name" value="UPF0548 PROTEIN"/>
    <property type="match status" value="1"/>
</dbReference>
<dbReference type="PIRSF" id="PIRSF010260">
    <property type="entry name" value="UCP010260"/>
    <property type="match status" value="1"/>
</dbReference>
<dbReference type="AlphaFoldDB" id="A0A6V8JUI1"/>
<organism evidence="2 3">
    <name type="scientific">Phytohabitans houttuyneae</name>
    <dbReference type="NCBI Taxonomy" id="1076126"/>
    <lineage>
        <taxon>Bacteria</taxon>
        <taxon>Bacillati</taxon>
        <taxon>Actinomycetota</taxon>
        <taxon>Actinomycetes</taxon>
        <taxon>Micromonosporales</taxon>
        <taxon>Micromonosporaceae</taxon>
    </lineage>
</organism>
<dbReference type="InterPro" id="IPR014457">
    <property type="entry name" value="UCP010260"/>
</dbReference>
<sequence length="170" mass="18410">MALTTYPEAGATQRGPLPAGYRHLRRRMRVGAGDAAFTGAAEAVLTWRMHEAMGVPVKSGAPRAAPGVAVATRPGLGPLRICAPCVVVWAEEGERRAGFGYGTVAGHPLRGEEAFVVTRDDEGGVWLEVVAFSRPVRWWVRLAGPVLPVFQRFYAYRCGAALRRLVRTRG</sequence>
<evidence type="ECO:0000259" key="1">
    <source>
        <dbReference type="Pfam" id="PF09348"/>
    </source>
</evidence>
<dbReference type="InterPro" id="IPR018960">
    <property type="entry name" value="DUF1990"/>
</dbReference>
<comment type="caution">
    <text evidence="2">The sequence shown here is derived from an EMBL/GenBank/DDBJ whole genome shotgun (WGS) entry which is preliminary data.</text>
</comment>
<name>A0A6V8JUI1_9ACTN</name>
<reference evidence="2 3" key="1">
    <citation type="submission" date="2020-03" db="EMBL/GenBank/DDBJ databases">
        <title>Whole genome shotgun sequence of Phytohabitans houttuyneae NBRC 108639.</title>
        <authorList>
            <person name="Komaki H."/>
            <person name="Tamura T."/>
        </authorList>
    </citation>
    <scope>NUCLEOTIDE SEQUENCE [LARGE SCALE GENOMIC DNA]</scope>
    <source>
        <strain evidence="2 3">NBRC 108639</strain>
    </source>
</reference>
<dbReference type="Pfam" id="PF09348">
    <property type="entry name" value="DUF1990"/>
    <property type="match status" value="1"/>
</dbReference>
<proteinExistence type="predicted"/>
<protein>
    <submittedName>
        <fullName evidence="2">DUF1990 domain-containing protein</fullName>
    </submittedName>
</protein>